<proteinExistence type="predicted"/>
<accession>A0A1I0PQG2</accession>
<dbReference type="AlphaFoldDB" id="A0A1I0PQG2"/>
<organism evidence="1 2">
    <name type="scientific">Chitinophaga arvensicola</name>
    <dbReference type="NCBI Taxonomy" id="29529"/>
    <lineage>
        <taxon>Bacteria</taxon>
        <taxon>Pseudomonadati</taxon>
        <taxon>Bacteroidota</taxon>
        <taxon>Chitinophagia</taxon>
        <taxon>Chitinophagales</taxon>
        <taxon>Chitinophagaceae</taxon>
        <taxon>Chitinophaga</taxon>
    </lineage>
</organism>
<protein>
    <submittedName>
        <fullName evidence="1">Uncharacterized protein</fullName>
    </submittedName>
</protein>
<dbReference type="EMBL" id="FOJG01000001">
    <property type="protein sequence ID" value="SEW16610.1"/>
    <property type="molecule type" value="Genomic_DNA"/>
</dbReference>
<gene>
    <name evidence="1" type="ORF">SAMN04488122_0914</name>
</gene>
<name>A0A1I0PQG2_9BACT</name>
<dbReference type="STRING" id="29529.SAMN04488122_0914"/>
<keyword evidence="2" id="KW-1185">Reference proteome</keyword>
<dbReference type="Proteomes" id="UP000199310">
    <property type="component" value="Unassembled WGS sequence"/>
</dbReference>
<evidence type="ECO:0000313" key="2">
    <source>
        <dbReference type="Proteomes" id="UP000199310"/>
    </source>
</evidence>
<reference evidence="2" key="1">
    <citation type="submission" date="2016-10" db="EMBL/GenBank/DDBJ databases">
        <authorList>
            <person name="Varghese N."/>
            <person name="Submissions S."/>
        </authorList>
    </citation>
    <scope>NUCLEOTIDE SEQUENCE [LARGE SCALE GENOMIC DNA]</scope>
    <source>
        <strain evidence="2">DSM 3695</strain>
    </source>
</reference>
<sequence length="108" mass="12713">MEKYLFDFHWSMVVQVTRVKTGLKRNRHVVNNVLGTSLDYAFLHLQRKLHKNGWVLRKVVSARPYEIAHAFYSMSEGKLLEKEKLHLIQWPPTPTPEQINAVCYIPKP</sequence>
<evidence type="ECO:0000313" key="1">
    <source>
        <dbReference type="EMBL" id="SEW16610.1"/>
    </source>
</evidence>
<dbReference type="RefSeq" id="WP_089891154.1">
    <property type="nucleotide sequence ID" value="NZ_FOJG01000001.1"/>
</dbReference>